<evidence type="ECO:0000259" key="2">
    <source>
        <dbReference type="Pfam" id="PF01551"/>
    </source>
</evidence>
<protein>
    <submittedName>
        <fullName evidence="3">M23 family metallopeptidase</fullName>
    </submittedName>
</protein>
<dbReference type="PANTHER" id="PTHR21666">
    <property type="entry name" value="PEPTIDASE-RELATED"/>
    <property type="match status" value="1"/>
</dbReference>
<accession>A0A7H2BC74</accession>
<feature type="chain" id="PRO_5028923902" evidence="1">
    <location>
        <begin position="39"/>
        <end position="184"/>
    </location>
</feature>
<dbReference type="GO" id="GO:0004222">
    <property type="term" value="F:metalloendopeptidase activity"/>
    <property type="evidence" value="ECO:0007669"/>
    <property type="project" value="TreeGrafter"/>
</dbReference>
<keyword evidence="1" id="KW-0732">Signal</keyword>
<dbReference type="InterPro" id="IPR011055">
    <property type="entry name" value="Dup_hybrid_motif"/>
</dbReference>
<dbReference type="EMBL" id="CP061539">
    <property type="protein sequence ID" value="QNV37270.1"/>
    <property type="molecule type" value="Genomic_DNA"/>
</dbReference>
<evidence type="ECO:0000313" key="3">
    <source>
        <dbReference type="EMBL" id="QNV37270.1"/>
    </source>
</evidence>
<dbReference type="GeneID" id="96624273"/>
<gene>
    <name evidence="3" type="ORF">IDM49_08470</name>
</gene>
<dbReference type="Gene3D" id="2.70.70.10">
    <property type="entry name" value="Glucose Permease (Domain IIA)"/>
    <property type="match status" value="1"/>
</dbReference>
<dbReference type="InterPro" id="IPR050570">
    <property type="entry name" value="Cell_wall_metabolism_enzyme"/>
</dbReference>
<dbReference type="KEGG" id="rter:IDM49_08470"/>
<feature type="domain" description="M23ase beta-sheet core" evidence="2">
    <location>
        <begin position="68"/>
        <end position="163"/>
    </location>
</feature>
<organism evidence="3 4">
    <name type="scientific">Rothia terrae</name>
    <dbReference type="NCBI Taxonomy" id="396015"/>
    <lineage>
        <taxon>Bacteria</taxon>
        <taxon>Bacillati</taxon>
        <taxon>Actinomycetota</taxon>
        <taxon>Actinomycetes</taxon>
        <taxon>Micrococcales</taxon>
        <taxon>Micrococcaceae</taxon>
        <taxon>Rothia</taxon>
    </lineage>
</organism>
<sequence>MNHIFQQAPASSSKRTATAIQVAILLLATFLPNPSASAGTSPHWQSPVGDPYSVERHFKKPPKKWNAGHRGVDFSATASTKVVAPEAGTISFSGKVVDRTVITITHPDGKKSSFEPVTNPLPIGTKVTKGQPIAAIDASQHHCSSLTLCIHWGVRKGDEYINPWLLIETQAPSILLPIDDDFSA</sequence>
<evidence type="ECO:0000256" key="1">
    <source>
        <dbReference type="SAM" id="SignalP"/>
    </source>
</evidence>
<keyword evidence="4" id="KW-1185">Reference proteome</keyword>
<feature type="signal peptide" evidence="1">
    <location>
        <begin position="1"/>
        <end position="38"/>
    </location>
</feature>
<dbReference type="RefSeq" id="WP_190724186.1">
    <property type="nucleotide sequence ID" value="NZ_CP061539.1"/>
</dbReference>
<dbReference type="Proteomes" id="UP000516404">
    <property type="component" value="Chromosome"/>
</dbReference>
<reference evidence="3 4" key="1">
    <citation type="submission" date="2020-09" db="EMBL/GenBank/DDBJ databases">
        <title>Investigation of environmental microbes.</title>
        <authorList>
            <person name="Ou Y."/>
            <person name="Kang Q."/>
        </authorList>
    </citation>
    <scope>NUCLEOTIDE SEQUENCE [LARGE SCALE GENOMIC DNA]</scope>
    <source>
        <strain evidence="3 4">KJZ-14</strain>
    </source>
</reference>
<dbReference type="SUPFAM" id="SSF51261">
    <property type="entry name" value="Duplicated hybrid motif"/>
    <property type="match status" value="1"/>
</dbReference>
<name>A0A7H2BC74_9MICC</name>
<proteinExistence type="predicted"/>
<dbReference type="Pfam" id="PF01551">
    <property type="entry name" value="Peptidase_M23"/>
    <property type="match status" value="1"/>
</dbReference>
<dbReference type="CDD" id="cd12797">
    <property type="entry name" value="M23_peptidase"/>
    <property type="match status" value="1"/>
</dbReference>
<dbReference type="PANTHER" id="PTHR21666:SF270">
    <property type="entry name" value="MUREIN HYDROLASE ACTIVATOR ENVC"/>
    <property type="match status" value="1"/>
</dbReference>
<evidence type="ECO:0000313" key="4">
    <source>
        <dbReference type="Proteomes" id="UP000516404"/>
    </source>
</evidence>
<dbReference type="AlphaFoldDB" id="A0A7H2BC74"/>
<dbReference type="InterPro" id="IPR016047">
    <property type="entry name" value="M23ase_b-sheet_dom"/>
</dbReference>